<evidence type="ECO:0000313" key="1">
    <source>
        <dbReference type="EMBL" id="EEG48835.1"/>
    </source>
</evidence>
<gene>
    <name evidence="1" type="ORF">RUMHYD_02285</name>
</gene>
<keyword evidence="2" id="KW-1185">Reference proteome</keyword>
<protein>
    <submittedName>
        <fullName evidence="1">Uncharacterized protein</fullName>
    </submittedName>
</protein>
<dbReference type="GeneID" id="86821051"/>
<comment type="caution">
    <text evidence="1">The sequence shown here is derived from an EMBL/GenBank/DDBJ whole genome shotgun (WGS) entry which is preliminary data.</text>
</comment>
<dbReference type="EMBL" id="ACBZ01000123">
    <property type="protein sequence ID" value="EEG48835.1"/>
    <property type="molecule type" value="Genomic_DNA"/>
</dbReference>
<dbReference type="AlphaFoldDB" id="C0CN47"/>
<name>C0CN47_BLAHS</name>
<accession>C0CN47</accession>
<dbReference type="PATRIC" id="fig|476272.21.peg.1718"/>
<organism evidence="1 2">
    <name type="scientific">Blautia hydrogenotrophica (strain DSM 10507 / JCM 14656 / S5a33)</name>
    <name type="common">Ruminococcus hydrogenotrophicus</name>
    <dbReference type="NCBI Taxonomy" id="476272"/>
    <lineage>
        <taxon>Bacteria</taxon>
        <taxon>Bacillati</taxon>
        <taxon>Bacillota</taxon>
        <taxon>Clostridia</taxon>
        <taxon>Lachnospirales</taxon>
        <taxon>Lachnospiraceae</taxon>
        <taxon>Blautia</taxon>
    </lineage>
</organism>
<reference evidence="1 2" key="1">
    <citation type="submission" date="2009-01" db="EMBL/GenBank/DDBJ databases">
        <authorList>
            <person name="Fulton L."/>
            <person name="Clifton S."/>
            <person name="Fulton B."/>
            <person name="Xu J."/>
            <person name="Minx P."/>
            <person name="Pepin K.H."/>
            <person name="Johnson M."/>
            <person name="Bhonagiri V."/>
            <person name="Nash W.E."/>
            <person name="Mardis E.R."/>
            <person name="Wilson R.K."/>
        </authorList>
    </citation>
    <scope>NUCLEOTIDE SEQUENCE [LARGE SCALE GENOMIC DNA]</scope>
    <source>
        <strain evidence="2">DSM 10507 / JCM 14656 / S5a33</strain>
    </source>
</reference>
<proteinExistence type="predicted"/>
<dbReference type="Proteomes" id="UP000003100">
    <property type="component" value="Unassembled WGS sequence"/>
</dbReference>
<dbReference type="RefSeq" id="WP_005949518.1">
    <property type="nucleotide sequence ID" value="NZ_CP136423.1"/>
</dbReference>
<reference evidence="1 2" key="2">
    <citation type="submission" date="2009-02" db="EMBL/GenBank/DDBJ databases">
        <title>Draft genome sequence of Blautia hydrogenotrophica DSM 10507 (Ruminococcus hydrogenotrophicus DSM 10507).</title>
        <authorList>
            <person name="Sudarsanam P."/>
            <person name="Ley R."/>
            <person name="Guruge J."/>
            <person name="Turnbaugh P.J."/>
            <person name="Mahowald M."/>
            <person name="Liep D."/>
            <person name="Gordon J."/>
        </authorList>
    </citation>
    <scope>NUCLEOTIDE SEQUENCE [LARGE SCALE GENOMIC DNA]</scope>
    <source>
        <strain evidence="2">DSM 10507 / JCM 14656 / S5a33</strain>
    </source>
</reference>
<sequence>MLRLWELGEKEHGGLIQQKGIYAGFVLGRKEAISWKMKANQ</sequence>
<dbReference type="HOGENOM" id="CLU_3266465_0_0_9"/>
<evidence type="ECO:0000313" key="2">
    <source>
        <dbReference type="Proteomes" id="UP000003100"/>
    </source>
</evidence>